<name>A0AAV4NJG6_CAEEX</name>
<evidence type="ECO:0000256" key="1">
    <source>
        <dbReference type="SAM" id="MobiDB-lite"/>
    </source>
</evidence>
<feature type="compositionally biased region" description="Pro residues" evidence="1">
    <location>
        <begin position="108"/>
        <end position="119"/>
    </location>
</feature>
<accession>A0AAV4NJG6</accession>
<feature type="region of interest" description="Disordered" evidence="1">
    <location>
        <begin position="96"/>
        <end position="123"/>
    </location>
</feature>
<dbReference type="AlphaFoldDB" id="A0AAV4NJG6"/>
<organism evidence="2 3">
    <name type="scientific">Caerostris extrusa</name>
    <name type="common">Bark spider</name>
    <name type="synonym">Caerostris bankana</name>
    <dbReference type="NCBI Taxonomy" id="172846"/>
    <lineage>
        <taxon>Eukaryota</taxon>
        <taxon>Metazoa</taxon>
        <taxon>Ecdysozoa</taxon>
        <taxon>Arthropoda</taxon>
        <taxon>Chelicerata</taxon>
        <taxon>Arachnida</taxon>
        <taxon>Araneae</taxon>
        <taxon>Araneomorphae</taxon>
        <taxon>Entelegynae</taxon>
        <taxon>Araneoidea</taxon>
        <taxon>Araneidae</taxon>
        <taxon>Caerostris</taxon>
    </lineage>
</organism>
<gene>
    <name evidence="2" type="ORF">CEXT_407241</name>
</gene>
<evidence type="ECO:0000313" key="2">
    <source>
        <dbReference type="EMBL" id="GIX84947.1"/>
    </source>
</evidence>
<keyword evidence="3" id="KW-1185">Reference proteome</keyword>
<dbReference type="Proteomes" id="UP001054945">
    <property type="component" value="Unassembled WGS sequence"/>
</dbReference>
<comment type="caution">
    <text evidence="2">The sequence shown here is derived from an EMBL/GenBank/DDBJ whole genome shotgun (WGS) entry which is preliminary data.</text>
</comment>
<evidence type="ECO:0000313" key="3">
    <source>
        <dbReference type="Proteomes" id="UP001054945"/>
    </source>
</evidence>
<sequence length="166" mass="18711">MSPHLLVPRGWIPGQGGCHVISSFNHLPTASSHGTAHEKREKIRVTFIFFTLLLQRWIYLVWAANKLWCSTERDVTRVAFLMEALPFHRNKFPTKLLPGNNKKKKPPIKFPLPPHPHPPTTHKATLSPGATMLCGRDIPDNKAIREMKYASTFISSPWLDSGGVVT</sequence>
<proteinExistence type="predicted"/>
<dbReference type="EMBL" id="BPLR01003466">
    <property type="protein sequence ID" value="GIX84947.1"/>
    <property type="molecule type" value="Genomic_DNA"/>
</dbReference>
<protein>
    <submittedName>
        <fullName evidence="2">Uncharacterized protein</fullName>
    </submittedName>
</protein>
<reference evidence="2 3" key="1">
    <citation type="submission" date="2021-06" db="EMBL/GenBank/DDBJ databases">
        <title>Caerostris extrusa draft genome.</title>
        <authorList>
            <person name="Kono N."/>
            <person name="Arakawa K."/>
        </authorList>
    </citation>
    <scope>NUCLEOTIDE SEQUENCE [LARGE SCALE GENOMIC DNA]</scope>
</reference>